<evidence type="ECO:0000313" key="3">
    <source>
        <dbReference type="Proteomes" id="UP001174909"/>
    </source>
</evidence>
<dbReference type="Gene3D" id="1.20.1260.10">
    <property type="match status" value="1"/>
</dbReference>
<dbReference type="InterPro" id="IPR026820">
    <property type="entry name" value="VioB/RebD_dom"/>
</dbReference>
<evidence type="ECO:0000313" key="2">
    <source>
        <dbReference type="EMBL" id="CAI7997917.1"/>
    </source>
</evidence>
<dbReference type="PANTHER" id="PTHR34400">
    <property type="match status" value="1"/>
</dbReference>
<evidence type="ECO:0000259" key="1">
    <source>
        <dbReference type="Pfam" id="PF12902"/>
    </source>
</evidence>
<sequence length="123" mass="14086">MDNCNVEAYKLVRNIVVQEMLHFAQAANILISIGGKVRIDSKDTVPHFPTTRLPGGVLPKLTLTLEKFTMKHVYENFMALEVPAYSTVPKPHAHWNTIGQFYEEIQKCMETLGDENIQETKRR</sequence>
<comment type="caution">
    <text evidence="2">The sequence shown here is derived from an EMBL/GenBank/DDBJ whole genome shotgun (WGS) entry which is preliminary data.</text>
</comment>
<proteinExistence type="predicted"/>
<dbReference type="InterPro" id="IPR012347">
    <property type="entry name" value="Ferritin-like"/>
</dbReference>
<feature type="domain" description="Iminophenyl-pyruvate dimer synthase" evidence="1">
    <location>
        <begin position="3"/>
        <end position="119"/>
    </location>
</feature>
<dbReference type="Pfam" id="PF12902">
    <property type="entry name" value="Ferritin-like"/>
    <property type="match status" value="1"/>
</dbReference>
<protein>
    <recommendedName>
        <fullName evidence="1">Iminophenyl-pyruvate dimer synthase domain-containing protein</fullName>
    </recommendedName>
</protein>
<dbReference type="AlphaFoldDB" id="A0AA35W2P2"/>
<gene>
    <name evidence="2" type="ORF">GBAR_LOCUS2274</name>
</gene>
<name>A0AA35W2P2_GEOBA</name>
<dbReference type="PANTHER" id="PTHR34400:SF4">
    <property type="entry name" value="MEMBRANE PROTEIN"/>
    <property type="match status" value="1"/>
</dbReference>
<organism evidence="2 3">
    <name type="scientific">Geodia barretti</name>
    <name type="common">Barrett's horny sponge</name>
    <dbReference type="NCBI Taxonomy" id="519541"/>
    <lineage>
        <taxon>Eukaryota</taxon>
        <taxon>Metazoa</taxon>
        <taxon>Porifera</taxon>
        <taxon>Demospongiae</taxon>
        <taxon>Heteroscleromorpha</taxon>
        <taxon>Tetractinellida</taxon>
        <taxon>Astrophorina</taxon>
        <taxon>Geodiidae</taxon>
        <taxon>Geodia</taxon>
    </lineage>
</organism>
<reference evidence="2" key="1">
    <citation type="submission" date="2023-03" db="EMBL/GenBank/DDBJ databases">
        <authorList>
            <person name="Steffen K."/>
            <person name="Cardenas P."/>
        </authorList>
    </citation>
    <scope>NUCLEOTIDE SEQUENCE</scope>
</reference>
<accession>A0AA35W2P2</accession>
<dbReference type="EMBL" id="CASHTH010000335">
    <property type="protein sequence ID" value="CAI7997917.1"/>
    <property type="molecule type" value="Genomic_DNA"/>
</dbReference>
<keyword evidence="3" id="KW-1185">Reference proteome</keyword>
<dbReference type="Proteomes" id="UP001174909">
    <property type="component" value="Unassembled WGS sequence"/>
</dbReference>